<name>A0AAW3MYC6_9BURK</name>
<sequence>MAEANSTAEIERLVVKASHQLSTALGVPLVECTVDVPDEMDGKWGWPDLYTMLPPVAEQLAKQPLVVYGWQEGGVHPDTEQGPGDAWDELCFDANPPQAGTPYIIFAPVHQADADGLDDVVRAKVLEDFTHWLNDRRQHDVSYVFHETVAKVESLISLSRVQPDADVLVEKVAMGVLGEQVDTAPGINWYCHREWRVNDVRKLVRGALEAAGFIKPAPKLESVGMGSNLEL</sequence>
<reference evidence="1 2" key="1">
    <citation type="submission" date="2015-11" db="EMBL/GenBank/DDBJ databases">
        <title>Expanding the genomic diversity of Burkholderia species for the development of highly accurate diagnostics.</title>
        <authorList>
            <person name="Sahl J."/>
            <person name="Keim P."/>
            <person name="Wagner D."/>
        </authorList>
    </citation>
    <scope>NUCLEOTIDE SEQUENCE [LARGE SCALE GENOMIC DNA]</scope>
    <source>
        <strain evidence="1 2">MSMB1808WGS</strain>
    </source>
</reference>
<protein>
    <submittedName>
        <fullName evidence="1">Uncharacterized protein</fullName>
    </submittedName>
</protein>
<dbReference type="AlphaFoldDB" id="A0AAW3MYC6"/>
<comment type="caution">
    <text evidence="1">The sequence shown here is derived from an EMBL/GenBank/DDBJ whole genome shotgun (WGS) entry which is preliminary data.</text>
</comment>
<evidence type="ECO:0000313" key="2">
    <source>
        <dbReference type="Proteomes" id="UP000056453"/>
    </source>
</evidence>
<proteinExistence type="predicted"/>
<accession>A0AAW3MYC6</accession>
<keyword evidence="2" id="KW-1185">Reference proteome</keyword>
<gene>
    <name evidence="1" type="ORF">WJ96_05345</name>
</gene>
<dbReference type="Proteomes" id="UP000056453">
    <property type="component" value="Unassembled WGS sequence"/>
</dbReference>
<dbReference type="EMBL" id="LPBJ01000047">
    <property type="protein sequence ID" value="KVP97997.1"/>
    <property type="molecule type" value="Genomic_DNA"/>
</dbReference>
<evidence type="ECO:0000313" key="1">
    <source>
        <dbReference type="EMBL" id="KVP97997.1"/>
    </source>
</evidence>
<organism evidence="1 2">
    <name type="scientific">Burkholderia ubonensis</name>
    <dbReference type="NCBI Taxonomy" id="101571"/>
    <lineage>
        <taxon>Bacteria</taxon>
        <taxon>Pseudomonadati</taxon>
        <taxon>Pseudomonadota</taxon>
        <taxon>Betaproteobacteria</taxon>
        <taxon>Burkholderiales</taxon>
        <taxon>Burkholderiaceae</taxon>
        <taxon>Burkholderia</taxon>
        <taxon>Burkholderia cepacia complex</taxon>
    </lineage>
</organism>